<dbReference type="EMBL" id="RCNR01000090">
    <property type="protein sequence ID" value="MUH38320.1"/>
    <property type="molecule type" value="Genomic_DNA"/>
</dbReference>
<keyword evidence="2" id="KW-1185">Reference proteome</keyword>
<dbReference type="Proteomes" id="UP000540519">
    <property type="component" value="Unassembled WGS sequence"/>
</dbReference>
<comment type="caution">
    <text evidence="1">The sequence shown here is derived from an EMBL/GenBank/DDBJ whole genome shotgun (WGS) entry which is preliminary data.</text>
</comment>
<name>A0A7X2ZXP0_9FLAO</name>
<dbReference type="OrthoDB" id="333971at2"/>
<protein>
    <submittedName>
        <fullName evidence="1">Uncharacterized protein</fullName>
    </submittedName>
</protein>
<evidence type="ECO:0000313" key="1">
    <source>
        <dbReference type="EMBL" id="MUH38320.1"/>
    </source>
</evidence>
<gene>
    <name evidence="1" type="ORF">D9O36_20925</name>
</gene>
<dbReference type="AlphaFoldDB" id="A0A7X2ZXP0"/>
<evidence type="ECO:0000313" key="2">
    <source>
        <dbReference type="Proteomes" id="UP000540519"/>
    </source>
</evidence>
<sequence length="419" mass="47762">MIFILSLAILIGVIYISVSTTDQEFKTCEILNIANLDTVDFHNHDSVLVAANILYKGNTIKKIVQGEQYRDVWETPIKAPIAFLDTLKGGLQIIDEGGGQQTHSLKLKAKNGTVYTLRSVTKNPEPLIPEFARTLGIENIIVDGISAQHPYAALVVAELAQKSGVLSTQPQLLFLPKQSRLDTYNSKFGNRLYLLEQEDSGNAHWTKLPNAWKVVDTEELQLLKMDYGKDLTVEYNFLVRARLFDLLIGDWDRHAKQWGWIIQKNSGKLLASPLPCDRDNAFFKIEGLVPTVISNKAFIPDLQNFEKDIDYLPGLVMDFDTYFLRNIDEKIFIQEAKYLQTNLTDKAIIEAFKVWPREIYDLNGEEIIEKIAERRSELVEYAIKFKEVLNQRQPLTKPLKGSKDNEISPKLIKCFECLP</sequence>
<reference evidence="1 2" key="1">
    <citation type="journal article" date="2019" name="Mar. Drugs">
        <title>Comparative Genomics and CAZyme Genome Repertoires of Marine Zobellia amurskyensis KMM 3526(T) and Zobellia laminariae KMM 3676(T).</title>
        <authorList>
            <person name="Chernysheva N."/>
            <person name="Bystritskaya E."/>
            <person name="Stenkova A."/>
            <person name="Golovkin I."/>
            <person name="Nedashkovskaya O."/>
            <person name="Isaeva M."/>
        </authorList>
    </citation>
    <scope>NUCLEOTIDE SEQUENCE [LARGE SCALE GENOMIC DNA]</scope>
    <source>
        <strain evidence="1 2">KMM 3526</strain>
    </source>
</reference>
<proteinExistence type="predicted"/>
<accession>A0A7X2ZXP0</accession>
<organism evidence="1 2">
    <name type="scientific">Zobellia amurskyensis</name>
    <dbReference type="NCBI Taxonomy" id="248905"/>
    <lineage>
        <taxon>Bacteria</taxon>
        <taxon>Pseudomonadati</taxon>
        <taxon>Bacteroidota</taxon>
        <taxon>Flavobacteriia</taxon>
        <taxon>Flavobacteriales</taxon>
        <taxon>Flavobacteriaceae</taxon>
        <taxon>Zobellia</taxon>
    </lineage>
</organism>